<dbReference type="InterPro" id="IPR050314">
    <property type="entry name" value="Glycosyl_Hydrlase_18"/>
</dbReference>
<evidence type="ECO:0000313" key="10">
    <source>
        <dbReference type="EMBL" id="QLI82572.1"/>
    </source>
</evidence>
<keyword evidence="4" id="KW-0624">Polysaccharide degradation</keyword>
<dbReference type="GO" id="GO:0005975">
    <property type="term" value="P:carbohydrate metabolic process"/>
    <property type="evidence" value="ECO:0007669"/>
    <property type="project" value="InterPro"/>
</dbReference>
<feature type="chain" id="PRO_5028837177" description="chitinase" evidence="8">
    <location>
        <begin position="22"/>
        <end position="676"/>
    </location>
</feature>
<dbReference type="GO" id="GO:0008843">
    <property type="term" value="F:endochitinase activity"/>
    <property type="evidence" value="ECO:0007669"/>
    <property type="project" value="UniProtKB-EC"/>
</dbReference>
<evidence type="ECO:0000259" key="9">
    <source>
        <dbReference type="PROSITE" id="PS51910"/>
    </source>
</evidence>
<dbReference type="PROSITE" id="PS51910">
    <property type="entry name" value="GH18_2"/>
    <property type="match status" value="1"/>
</dbReference>
<keyword evidence="8" id="KW-0732">Signal</keyword>
<evidence type="ECO:0000256" key="2">
    <source>
        <dbReference type="ARBA" id="ARBA00012729"/>
    </source>
</evidence>
<proteinExistence type="predicted"/>
<gene>
    <name evidence="10" type="ORF">HZU75_14120</name>
</gene>
<evidence type="ECO:0000256" key="4">
    <source>
        <dbReference type="ARBA" id="ARBA00023024"/>
    </source>
</evidence>
<dbReference type="InterPro" id="IPR017853">
    <property type="entry name" value="GH"/>
</dbReference>
<dbReference type="PROSITE" id="PS01095">
    <property type="entry name" value="GH18_1"/>
    <property type="match status" value="1"/>
</dbReference>
<dbReference type="GO" id="GO:0008061">
    <property type="term" value="F:chitin binding"/>
    <property type="evidence" value="ECO:0007669"/>
    <property type="project" value="InterPro"/>
</dbReference>
<evidence type="ECO:0000256" key="6">
    <source>
        <dbReference type="ARBA" id="ARBA00023295"/>
    </source>
</evidence>
<evidence type="ECO:0000256" key="5">
    <source>
        <dbReference type="ARBA" id="ARBA00023277"/>
    </source>
</evidence>
<keyword evidence="3 7" id="KW-0378">Hydrolase</keyword>
<dbReference type="KEGG" id="cfon:HZU75_14120"/>
<protein>
    <recommendedName>
        <fullName evidence="2">chitinase</fullName>
        <ecNumber evidence="2">3.2.1.14</ecNumber>
    </recommendedName>
</protein>
<dbReference type="PANTHER" id="PTHR11177">
    <property type="entry name" value="CHITINASE"/>
    <property type="match status" value="1"/>
</dbReference>
<dbReference type="SUPFAM" id="SSF51445">
    <property type="entry name" value="(Trans)glycosidases"/>
    <property type="match status" value="1"/>
</dbReference>
<dbReference type="SMART" id="SM00636">
    <property type="entry name" value="Glyco_18"/>
    <property type="match status" value="1"/>
</dbReference>
<dbReference type="Proteomes" id="UP000510822">
    <property type="component" value="Chromosome"/>
</dbReference>
<dbReference type="GO" id="GO:0005576">
    <property type="term" value="C:extracellular region"/>
    <property type="evidence" value="ECO:0007669"/>
    <property type="project" value="InterPro"/>
</dbReference>
<dbReference type="Gene3D" id="3.20.20.80">
    <property type="entry name" value="Glycosidases"/>
    <property type="match status" value="1"/>
</dbReference>
<dbReference type="EC" id="3.2.1.14" evidence="2"/>
<dbReference type="EMBL" id="CP058952">
    <property type="protein sequence ID" value="QLI82572.1"/>
    <property type="molecule type" value="Genomic_DNA"/>
</dbReference>
<keyword evidence="6 7" id="KW-0326">Glycosidase</keyword>
<dbReference type="SUPFAM" id="SSF51055">
    <property type="entry name" value="Carbohydrate binding domain"/>
    <property type="match status" value="2"/>
</dbReference>
<evidence type="ECO:0000313" key="11">
    <source>
        <dbReference type="Proteomes" id="UP000510822"/>
    </source>
</evidence>
<dbReference type="InterPro" id="IPR036573">
    <property type="entry name" value="CBM_sf_5/12"/>
</dbReference>
<dbReference type="SMART" id="SM00495">
    <property type="entry name" value="ChtBD3"/>
    <property type="match status" value="2"/>
</dbReference>
<keyword evidence="11" id="KW-1185">Reference proteome</keyword>
<dbReference type="Gene3D" id="2.10.10.20">
    <property type="entry name" value="Carbohydrate-binding module superfamily 5/12"/>
    <property type="match status" value="2"/>
</dbReference>
<sequence length="676" mass="69896">MTLRLTAISAVIAVASASAFAATAWTEGSTYSAGTVVTYKNLDYKALVTHTAYVGAGWTPDTTPTLWTLVGSGTATPTPAATAAPTATPVTTVAPTATPVATAAPTTAPTATPAAGSCTAQAWTATNYSAGSVVSYNGRTYKAQWYASASDTPKQVANSWESPWLDQGACSGSGATPTAAPTATPVVTAAPTATPVATATAKPTATPVATATAAPTATPVVTPTAAPTVTPVVTASPIPTATPSTTPNTGAKQVGTYFAEWGIYGRGFYVKNMQTSGQAAKLTFINYSFANIYKQADGTYKCDASITRTESGNGDGGDAWASYQKGFDAASSVDGVADAWGADGVGSLKGNFNQLKKLKALNPNLKVLISIGGWSWSKYFSAASASDSLRKTLVASCIDQYIKGNLKYDSGSNAGGAGTLAGVFDGIDIDWEYPGVQGFGYNTVDPVNDKANHVALFKEFRDQLNALTAQTGKKYLFTTAIGVGQDKYDHTNPGAAYAYTDWVNIMSYDYHGAWDTKTDFQANLYKDPNSPNIAAGGNNATFYTDHAINALVSLGVPASKLQLGVPFYGRGWTGVAAGPNGDGLYQSASGAAKGTYENGFEDYKVLKNAAGTLRTHATTGDAWKYDGNNFWTYDTPAVIQNKAAYAKAKGLGGVFSWSADGDAGSELVNAMATVNQ</sequence>
<dbReference type="RefSeq" id="WP_180306650.1">
    <property type="nucleotide sequence ID" value="NZ_CP058952.1"/>
</dbReference>
<feature type="domain" description="GH18" evidence="9">
    <location>
        <begin position="252"/>
        <end position="676"/>
    </location>
</feature>
<dbReference type="GO" id="GO:0030246">
    <property type="term" value="F:carbohydrate binding"/>
    <property type="evidence" value="ECO:0007669"/>
    <property type="project" value="InterPro"/>
</dbReference>
<dbReference type="CDD" id="cd12214">
    <property type="entry name" value="ChiA1_BD"/>
    <property type="match status" value="1"/>
</dbReference>
<accession>A0A7D5VBN2</accession>
<dbReference type="CDD" id="cd12215">
    <property type="entry name" value="ChiC_BD"/>
    <property type="match status" value="1"/>
</dbReference>
<evidence type="ECO:0000256" key="8">
    <source>
        <dbReference type="SAM" id="SignalP"/>
    </source>
</evidence>
<dbReference type="GO" id="GO:0006032">
    <property type="term" value="P:chitin catabolic process"/>
    <property type="evidence" value="ECO:0007669"/>
    <property type="project" value="UniProtKB-KW"/>
</dbReference>
<evidence type="ECO:0000256" key="3">
    <source>
        <dbReference type="ARBA" id="ARBA00022801"/>
    </source>
</evidence>
<dbReference type="InterPro" id="IPR001579">
    <property type="entry name" value="Glyco_hydro_18_chit_AS"/>
</dbReference>
<name>A0A7D5VBN2_9NEIS</name>
<dbReference type="InterPro" id="IPR001223">
    <property type="entry name" value="Glyco_hydro18_cat"/>
</dbReference>
<feature type="signal peptide" evidence="8">
    <location>
        <begin position="1"/>
        <end position="21"/>
    </location>
</feature>
<keyword evidence="5" id="KW-0119">Carbohydrate metabolism</keyword>
<dbReference type="Pfam" id="PF00704">
    <property type="entry name" value="Glyco_hydro_18"/>
    <property type="match status" value="1"/>
</dbReference>
<dbReference type="CDD" id="cd06548">
    <property type="entry name" value="GH18_chitinase"/>
    <property type="match status" value="1"/>
</dbReference>
<comment type="catalytic activity">
    <reaction evidence="1">
        <text>Random endo-hydrolysis of N-acetyl-beta-D-glucosaminide (1-&gt;4)-beta-linkages in chitin and chitodextrins.</text>
        <dbReference type="EC" id="3.2.1.14"/>
    </reaction>
</comment>
<evidence type="ECO:0000256" key="7">
    <source>
        <dbReference type="RuleBase" id="RU000489"/>
    </source>
</evidence>
<dbReference type="InterPro" id="IPR029070">
    <property type="entry name" value="Chitinase_insertion_sf"/>
</dbReference>
<dbReference type="Gene3D" id="3.10.50.10">
    <property type="match status" value="1"/>
</dbReference>
<dbReference type="PANTHER" id="PTHR11177:SF317">
    <property type="entry name" value="CHITINASE 12-RELATED"/>
    <property type="match status" value="1"/>
</dbReference>
<dbReference type="AlphaFoldDB" id="A0A7D5VBN2"/>
<dbReference type="SUPFAM" id="SSF54556">
    <property type="entry name" value="Chitinase insertion domain"/>
    <property type="match status" value="1"/>
</dbReference>
<dbReference type="Pfam" id="PF02839">
    <property type="entry name" value="CBM_5_12"/>
    <property type="match status" value="1"/>
</dbReference>
<dbReference type="InterPro" id="IPR011583">
    <property type="entry name" value="Chitinase_II/V-like_cat"/>
</dbReference>
<evidence type="ECO:0000256" key="1">
    <source>
        <dbReference type="ARBA" id="ARBA00000822"/>
    </source>
</evidence>
<organism evidence="10 11">
    <name type="scientific">Chitinibacter fontanus</name>
    <dbReference type="NCBI Taxonomy" id="1737446"/>
    <lineage>
        <taxon>Bacteria</taxon>
        <taxon>Pseudomonadati</taxon>
        <taxon>Pseudomonadota</taxon>
        <taxon>Betaproteobacteria</taxon>
        <taxon>Neisseriales</taxon>
        <taxon>Chitinibacteraceae</taxon>
        <taxon>Chitinibacter</taxon>
    </lineage>
</organism>
<dbReference type="InterPro" id="IPR003610">
    <property type="entry name" value="CBM5/12"/>
</dbReference>
<reference evidence="10 11" key="1">
    <citation type="journal article" date="2016" name="Int. J. Syst. Evol. Microbiol.">
        <title>Chitinibacter fontanus sp. nov., isolated from a spring.</title>
        <authorList>
            <person name="Sheu S.Y."/>
            <person name="Li Y.S."/>
            <person name="Young C.C."/>
            <person name="Chen W.M."/>
        </authorList>
    </citation>
    <scope>NUCLEOTIDE SEQUENCE [LARGE SCALE GENOMIC DNA]</scope>
    <source>
        <strain evidence="10 11">STM-7</strain>
    </source>
</reference>
<keyword evidence="4" id="KW-0146">Chitin degradation</keyword>